<dbReference type="Proteomes" id="UP000001020">
    <property type="component" value="Chromosome"/>
</dbReference>
<reference evidence="1 2" key="1">
    <citation type="journal article" date="2002" name="J. Bacteriol.">
        <title>Whole-genome comparison of Mycobacterium tuberculosis clinical and laboratory strains.</title>
        <authorList>
            <person name="Fleischmann R.D."/>
            <person name="Alland D."/>
            <person name="Eisen J.A."/>
            <person name="Carpenter L."/>
            <person name="White O."/>
            <person name="Peterson J."/>
            <person name="DeBoy R."/>
            <person name="Dodson R."/>
            <person name="Gwinn M."/>
            <person name="Haft D."/>
            <person name="Hickey E."/>
            <person name="Kolonay J.F."/>
            <person name="Nelson W.C."/>
            <person name="Umayam L.A."/>
            <person name="Ermolaeva M."/>
            <person name="Salzberg S.L."/>
            <person name="Delcher A."/>
            <person name="Utterback T."/>
            <person name="Weidman J."/>
            <person name="Khouri H."/>
            <person name="Gill J."/>
            <person name="Mikula A."/>
            <person name="Bishai W."/>
            <person name="Jacobs Jr W.R.Jr."/>
            <person name="Venter J.C."/>
            <person name="Fraser C.M."/>
        </authorList>
    </citation>
    <scope>NUCLEOTIDE SEQUENCE [LARGE SCALE GENOMIC DNA]</scope>
    <source>
        <strain evidence="2">CDC 1551 / Oshkosh</strain>
    </source>
</reference>
<name>Q8VJN5_MYCTO</name>
<proteinExistence type="predicted"/>
<evidence type="ECO:0000313" key="1">
    <source>
        <dbReference type="EMBL" id="AAK46607.1"/>
    </source>
</evidence>
<dbReference type="KEGG" id="mtc:MT2325"/>
<dbReference type="AlphaFoldDB" id="Q8VJN5"/>
<accession>Q8VJN5</accession>
<gene>
    <name evidence="1" type="ordered locus">MT2325</name>
</gene>
<protein>
    <submittedName>
        <fullName evidence="1">Uncharacterized protein</fullName>
    </submittedName>
</protein>
<organism evidence="1 2">
    <name type="scientific">Mycobacterium tuberculosis (strain CDC 1551 / Oshkosh)</name>
    <dbReference type="NCBI Taxonomy" id="83331"/>
    <lineage>
        <taxon>Bacteria</taxon>
        <taxon>Bacillati</taxon>
        <taxon>Actinomycetota</taxon>
        <taxon>Actinomycetes</taxon>
        <taxon>Mycobacteriales</taxon>
        <taxon>Mycobacteriaceae</taxon>
        <taxon>Mycobacterium</taxon>
        <taxon>Mycobacterium tuberculosis complex</taxon>
    </lineage>
</organism>
<keyword evidence="2" id="KW-1185">Reference proteome</keyword>
<evidence type="ECO:0000313" key="2">
    <source>
        <dbReference type="Proteomes" id="UP000001020"/>
    </source>
</evidence>
<dbReference type="EMBL" id="AE000516">
    <property type="protein sequence ID" value="AAK46607.1"/>
    <property type="molecule type" value="Genomic_DNA"/>
</dbReference>
<sequence>MWAPVIWIATLPQRPVGQQMVPMLATNGTSGAVRQPGSSNPSG</sequence>
<dbReference type="HOGENOM" id="CLU_3236237_0_0_11"/>